<accession>A0ABP6QP34</accession>
<dbReference type="InterPro" id="IPR012133">
    <property type="entry name" value="Alpha-hydoxy_acid_DH_FMN"/>
</dbReference>
<sequence length="750" mass="79216">MESARTVADYATLARKRLDGRVWDLLQGDEATTATNLEAFERLRLRPSVLAGVESPQTEVKILGRTWTAPVCLAPPAVPDGVHPEPEMSAAAGAAAVGTLPLVVSSPAGRTAEEIVERSGGTPLWLRLSLLRDREAVRELMGRAEDAGYEALVLAADDPALDWSAVERLCSVSPLPLLLMGVMSPDDAVLAAESGMDGIIVSNQVGRRLGGVAAGVEALPGIAAALAGRTPVLLDGGIRRGRDVLAALALGADAVLLGRPVLHGLAAEGAAGVRGVLSLLLDDLRETMALAGVGAVTEAAPALVGAAPAAVREITPAVRGGGLTRADLHASVADPVLDTMNFLNEITLRHPDAISFAPGRPYDGFFDTEQIFGYIRGYLDHVAARGATPAQVREEVFQYGPAAGRIRELIAHSLWADEQIEVAPGSIVVTVGCQEAMFLALRALFTGPSDVLMVSSPCYVGITGAARLLDIGLTAVEEHTDGLSVEALEAAILAERARGRRPKALYVVPDHSNPSGATMPLRTRFELLDLADRYDFLILEDSPYRLLGPGTRVPTLKSLDRAHRVVMFGSYSKTIFPGARLGFAVADQEVATPGGTVLLADELAKIKSMITVNTSPLSQAAVAGALLASEGRISDLNREAAAYYGDATRHTLHCLELTFPADVRADLGLSWSTPEGGFFLTLTVPFPADDAALSRSAREHQVIWTPMSYFHPGGGGTHMIRLSTSYLTHQEIETGITRLAAFITSELAPR</sequence>
<keyword evidence="3" id="KW-0288">FMN</keyword>
<evidence type="ECO:0000259" key="6">
    <source>
        <dbReference type="PROSITE" id="PS51349"/>
    </source>
</evidence>
<dbReference type="Gene3D" id="3.40.640.10">
    <property type="entry name" value="Type I PLP-dependent aspartate aminotransferase-like (Major domain)"/>
    <property type="match status" value="1"/>
</dbReference>
<keyword evidence="8" id="KW-1185">Reference proteome</keyword>
<evidence type="ECO:0000256" key="1">
    <source>
        <dbReference type="ARBA" id="ARBA00001917"/>
    </source>
</evidence>
<keyword evidence="2" id="KW-0285">Flavoprotein</keyword>
<dbReference type="SUPFAM" id="SSF51395">
    <property type="entry name" value="FMN-linked oxidoreductases"/>
    <property type="match status" value="1"/>
</dbReference>
<dbReference type="Pfam" id="PF00155">
    <property type="entry name" value="Aminotran_1_2"/>
    <property type="match status" value="1"/>
</dbReference>
<dbReference type="InterPro" id="IPR015424">
    <property type="entry name" value="PyrdxlP-dep_Trfase"/>
</dbReference>
<name>A0ABP6QP34_9ACTN</name>
<dbReference type="CDD" id="cd02809">
    <property type="entry name" value="alpha_hydroxyacid_oxid_FMN"/>
    <property type="match status" value="1"/>
</dbReference>
<feature type="domain" description="FMN hydroxy acid dehydrogenase" evidence="6">
    <location>
        <begin position="1"/>
        <end position="309"/>
    </location>
</feature>
<gene>
    <name evidence="7" type="ORF">GCM10010468_70680</name>
</gene>
<dbReference type="PANTHER" id="PTHR10578">
    <property type="entry name" value="S -2-HYDROXY-ACID OXIDASE-RELATED"/>
    <property type="match status" value="1"/>
</dbReference>
<evidence type="ECO:0000256" key="4">
    <source>
        <dbReference type="ARBA" id="ARBA00023002"/>
    </source>
</evidence>
<dbReference type="InterPro" id="IPR037396">
    <property type="entry name" value="FMN_HAD"/>
</dbReference>
<dbReference type="EMBL" id="BAAAUV010000030">
    <property type="protein sequence ID" value="GAA3236422.1"/>
    <property type="molecule type" value="Genomic_DNA"/>
</dbReference>
<dbReference type="Pfam" id="PF01070">
    <property type="entry name" value="FMN_dh"/>
    <property type="match status" value="1"/>
</dbReference>
<dbReference type="Proteomes" id="UP001501237">
    <property type="component" value="Unassembled WGS sequence"/>
</dbReference>
<dbReference type="Gene3D" id="3.20.20.70">
    <property type="entry name" value="Aldolase class I"/>
    <property type="match status" value="1"/>
</dbReference>
<organism evidence="7 8">
    <name type="scientific">Actinocorallia longicatena</name>
    <dbReference type="NCBI Taxonomy" id="111803"/>
    <lineage>
        <taxon>Bacteria</taxon>
        <taxon>Bacillati</taxon>
        <taxon>Actinomycetota</taxon>
        <taxon>Actinomycetes</taxon>
        <taxon>Streptosporangiales</taxon>
        <taxon>Thermomonosporaceae</taxon>
        <taxon>Actinocorallia</taxon>
    </lineage>
</organism>
<evidence type="ECO:0000256" key="3">
    <source>
        <dbReference type="ARBA" id="ARBA00022643"/>
    </source>
</evidence>
<dbReference type="Gene3D" id="3.90.1150.10">
    <property type="entry name" value="Aspartate Aminotransferase, domain 1"/>
    <property type="match status" value="1"/>
</dbReference>
<dbReference type="InterPro" id="IPR004839">
    <property type="entry name" value="Aminotransferase_I/II_large"/>
</dbReference>
<dbReference type="SUPFAM" id="SSF53383">
    <property type="entry name" value="PLP-dependent transferases"/>
    <property type="match status" value="1"/>
</dbReference>
<dbReference type="RefSeq" id="WP_344837348.1">
    <property type="nucleotide sequence ID" value="NZ_BAAAUV010000030.1"/>
</dbReference>
<protein>
    <recommendedName>
        <fullName evidence="6">FMN hydroxy acid dehydrogenase domain-containing protein</fullName>
    </recommendedName>
</protein>
<proteinExistence type="inferred from homology"/>
<dbReference type="PROSITE" id="PS51349">
    <property type="entry name" value="FMN_HYDROXY_ACID_DH_2"/>
    <property type="match status" value="1"/>
</dbReference>
<comment type="similarity">
    <text evidence="5">Belongs to the FMN-dependent alpha-hydroxy acid dehydrogenase family.</text>
</comment>
<comment type="caution">
    <text evidence="7">The sequence shown here is derived from an EMBL/GenBank/DDBJ whole genome shotgun (WGS) entry which is preliminary data.</text>
</comment>
<dbReference type="CDD" id="cd00609">
    <property type="entry name" value="AAT_like"/>
    <property type="match status" value="1"/>
</dbReference>
<dbReference type="InterPro" id="IPR015422">
    <property type="entry name" value="PyrdxlP-dep_Trfase_small"/>
</dbReference>
<evidence type="ECO:0000256" key="2">
    <source>
        <dbReference type="ARBA" id="ARBA00022630"/>
    </source>
</evidence>
<evidence type="ECO:0000313" key="8">
    <source>
        <dbReference type="Proteomes" id="UP001501237"/>
    </source>
</evidence>
<dbReference type="InterPro" id="IPR000262">
    <property type="entry name" value="FMN-dep_DH"/>
</dbReference>
<dbReference type="PANTHER" id="PTHR10578:SF107">
    <property type="entry name" value="2-HYDROXYACID OXIDASE 1"/>
    <property type="match status" value="1"/>
</dbReference>
<dbReference type="InterPro" id="IPR015421">
    <property type="entry name" value="PyrdxlP-dep_Trfase_major"/>
</dbReference>
<reference evidence="8" key="1">
    <citation type="journal article" date="2019" name="Int. J. Syst. Evol. Microbiol.">
        <title>The Global Catalogue of Microorganisms (GCM) 10K type strain sequencing project: providing services to taxonomists for standard genome sequencing and annotation.</title>
        <authorList>
            <consortium name="The Broad Institute Genomics Platform"/>
            <consortium name="The Broad Institute Genome Sequencing Center for Infectious Disease"/>
            <person name="Wu L."/>
            <person name="Ma J."/>
        </authorList>
    </citation>
    <scope>NUCLEOTIDE SEQUENCE [LARGE SCALE GENOMIC DNA]</scope>
    <source>
        <strain evidence="8">JCM 9377</strain>
    </source>
</reference>
<evidence type="ECO:0000313" key="7">
    <source>
        <dbReference type="EMBL" id="GAA3236422.1"/>
    </source>
</evidence>
<comment type="cofactor">
    <cofactor evidence="1">
        <name>FMN</name>
        <dbReference type="ChEBI" id="CHEBI:58210"/>
    </cofactor>
</comment>
<evidence type="ECO:0000256" key="5">
    <source>
        <dbReference type="ARBA" id="ARBA00024042"/>
    </source>
</evidence>
<dbReference type="InterPro" id="IPR013785">
    <property type="entry name" value="Aldolase_TIM"/>
</dbReference>
<keyword evidence="4" id="KW-0560">Oxidoreductase</keyword>